<accession>A0A0H5DUD7</accession>
<protein>
    <submittedName>
        <fullName evidence="1">Uncharacterized protein</fullName>
    </submittedName>
</protein>
<evidence type="ECO:0000313" key="1">
    <source>
        <dbReference type="EMBL" id="CRX39554.1"/>
    </source>
</evidence>
<dbReference type="RefSeq" id="WP_098039413.1">
    <property type="nucleotide sequence ID" value="NZ_CWGJ01000028.1"/>
</dbReference>
<keyword evidence="2" id="KW-1185">Reference proteome</keyword>
<reference evidence="2" key="1">
    <citation type="submission" date="2015-06" db="EMBL/GenBank/DDBJ databases">
        <authorList>
            <person name="Bertelli C."/>
        </authorList>
    </citation>
    <scope>NUCLEOTIDE SEQUENCE [LARGE SCALE GENOMIC DNA]</scope>
    <source>
        <strain evidence="2">CRIB-30</strain>
    </source>
</reference>
<dbReference type="EMBL" id="CWGJ01000028">
    <property type="protein sequence ID" value="CRX39554.1"/>
    <property type="molecule type" value="Genomic_DNA"/>
</dbReference>
<gene>
    <name evidence="1" type="ORF">ELAC_2234</name>
</gene>
<dbReference type="Proteomes" id="UP000220251">
    <property type="component" value="Unassembled WGS sequence"/>
</dbReference>
<name>A0A0H5DUD7_9BACT</name>
<sequence>MISGLFAGIFSQSLDTYKTRLQRDLSYAERFSSICFTKQAFAGLGWRCAMIITATTALPYVQGKIKQLLNNQ</sequence>
<dbReference type="AlphaFoldDB" id="A0A0H5DUD7"/>
<proteinExistence type="predicted"/>
<evidence type="ECO:0000313" key="2">
    <source>
        <dbReference type="Proteomes" id="UP000220251"/>
    </source>
</evidence>
<organism evidence="1 2">
    <name type="scientific">Estrella lausannensis</name>
    <dbReference type="NCBI Taxonomy" id="483423"/>
    <lineage>
        <taxon>Bacteria</taxon>
        <taxon>Pseudomonadati</taxon>
        <taxon>Chlamydiota</taxon>
        <taxon>Chlamydiia</taxon>
        <taxon>Parachlamydiales</taxon>
        <taxon>Candidatus Criblamydiaceae</taxon>
        <taxon>Estrella</taxon>
    </lineage>
</organism>